<keyword evidence="8" id="KW-1185">Reference proteome</keyword>
<dbReference type="GO" id="GO:0004497">
    <property type="term" value="F:monooxygenase activity"/>
    <property type="evidence" value="ECO:0007669"/>
    <property type="project" value="UniProtKB-ARBA"/>
</dbReference>
<accession>A0A249L5G5</accession>
<keyword evidence="1" id="KW-0001">2Fe-2S</keyword>
<evidence type="ECO:0000313" key="7">
    <source>
        <dbReference type="EMBL" id="ASY24273.1"/>
    </source>
</evidence>
<dbReference type="Proteomes" id="UP000217210">
    <property type="component" value="Chromosome"/>
</dbReference>
<dbReference type="SUPFAM" id="SSF50022">
    <property type="entry name" value="ISP domain"/>
    <property type="match status" value="1"/>
</dbReference>
<dbReference type="InterPro" id="IPR006311">
    <property type="entry name" value="TAT_signal"/>
</dbReference>
<dbReference type="AlphaFoldDB" id="A0A249L5G5"/>
<evidence type="ECO:0000256" key="5">
    <source>
        <dbReference type="SAM" id="SignalP"/>
    </source>
</evidence>
<evidence type="ECO:0000259" key="6">
    <source>
        <dbReference type="Pfam" id="PF00355"/>
    </source>
</evidence>
<dbReference type="OrthoDB" id="25106at2"/>
<dbReference type="GO" id="GO:0016705">
    <property type="term" value="F:oxidoreductase activity, acting on paired donors, with incorporation or reduction of molecular oxygen"/>
    <property type="evidence" value="ECO:0007669"/>
    <property type="project" value="UniProtKB-ARBA"/>
</dbReference>
<organism evidence="7 8">
    <name type="scientific">Candidatus Nanopelagicus abundans</name>
    <dbReference type="NCBI Taxonomy" id="1884916"/>
    <lineage>
        <taxon>Bacteria</taxon>
        <taxon>Bacillati</taxon>
        <taxon>Actinomycetota</taxon>
        <taxon>Actinomycetes</taxon>
        <taxon>Candidatus Nanopelagicales</taxon>
        <taxon>Candidatus Nanopelagicaceae</taxon>
        <taxon>Candidatus Nanopelagicus</taxon>
    </lineage>
</organism>
<sequence>MQALTRRSFICGSAAVAALTALPAVAATGVKSLKNGTTVIDLAANKTLSNVGGLLELSIKKYGKVAVVRTSKSSKGFSVINLACPHAGVLVSKSSDGWSCSPPGHGSVFALNGALKVGPATSALRSIKFTATSKALTIS</sequence>
<proteinExistence type="predicted"/>
<dbReference type="RefSeq" id="WP_095688530.1">
    <property type="nucleotide sequence ID" value="NZ_CP016779.1"/>
</dbReference>
<feature type="chain" id="PRO_5012309553" evidence="5">
    <location>
        <begin position="27"/>
        <end position="139"/>
    </location>
</feature>
<evidence type="ECO:0000313" key="8">
    <source>
        <dbReference type="Proteomes" id="UP000217210"/>
    </source>
</evidence>
<dbReference type="GO" id="GO:0046872">
    <property type="term" value="F:metal ion binding"/>
    <property type="evidence" value="ECO:0007669"/>
    <property type="project" value="UniProtKB-KW"/>
</dbReference>
<keyword evidence="5" id="KW-0732">Signal</keyword>
<name>A0A249L5G5_9ACTN</name>
<dbReference type="KEGG" id="nab:B1sIIB91_05190"/>
<protein>
    <submittedName>
        <fullName evidence="7">Rieske Fe-S protein</fullName>
    </submittedName>
</protein>
<dbReference type="Gene3D" id="2.102.10.10">
    <property type="entry name" value="Rieske [2Fe-2S] iron-sulphur domain"/>
    <property type="match status" value="1"/>
</dbReference>
<dbReference type="InterPro" id="IPR017941">
    <property type="entry name" value="Rieske_2Fe-2S"/>
</dbReference>
<dbReference type="EMBL" id="CP016779">
    <property type="protein sequence ID" value="ASY24273.1"/>
    <property type="molecule type" value="Genomic_DNA"/>
</dbReference>
<gene>
    <name evidence="7" type="ORF">B1sIIB91_05190</name>
</gene>
<dbReference type="PROSITE" id="PS51318">
    <property type="entry name" value="TAT"/>
    <property type="match status" value="1"/>
</dbReference>
<keyword evidence="4" id="KW-0411">Iron-sulfur</keyword>
<dbReference type="InterPro" id="IPR036922">
    <property type="entry name" value="Rieske_2Fe-2S_sf"/>
</dbReference>
<evidence type="ECO:0000256" key="3">
    <source>
        <dbReference type="ARBA" id="ARBA00023004"/>
    </source>
</evidence>
<dbReference type="Pfam" id="PF00355">
    <property type="entry name" value="Rieske"/>
    <property type="match status" value="1"/>
</dbReference>
<evidence type="ECO:0000256" key="1">
    <source>
        <dbReference type="ARBA" id="ARBA00022714"/>
    </source>
</evidence>
<keyword evidence="3" id="KW-0408">Iron</keyword>
<keyword evidence="2" id="KW-0479">Metal-binding</keyword>
<feature type="signal peptide" evidence="5">
    <location>
        <begin position="1"/>
        <end position="26"/>
    </location>
</feature>
<reference evidence="7 8" key="1">
    <citation type="submission" date="2016-07" db="EMBL/GenBank/DDBJ databases">
        <title>High microdiversification within the ubiquitous acI lineage of Actinobacteria.</title>
        <authorList>
            <person name="Neuenschwander S.M."/>
            <person name="Salcher M."/>
            <person name="Ghai R."/>
            <person name="Pernthaler J."/>
        </authorList>
    </citation>
    <scope>NUCLEOTIDE SEQUENCE [LARGE SCALE GENOMIC DNA]</scope>
    <source>
        <strain evidence="7">MMS-IIB-91</strain>
    </source>
</reference>
<dbReference type="GO" id="GO:0051537">
    <property type="term" value="F:2 iron, 2 sulfur cluster binding"/>
    <property type="evidence" value="ECO:0007669"/>
    <property type="project" value="UniProtKB-KW"/>
</dbReference>
<evidence type="ECO:0000256" key="4">
    <source>
        <dbReference type="ARBA" id="ARBA00023014"/>
    </source>
</evidence>
<feature type="domain" description="Rieske" evidence="6">
    <location>
        <begin position="64"/>
        <end position="127"/>
    </location>
</feature>
<evidence type="ECO:0000256" key="2">
    <source>
        <dbReference type="ARBA" id="ARBA00022723"/>
    </source>
</evidence>